<dbReference type="GO" id="GO:0007156">
    <property type="term" value="P:homophilic cell adhesion via plasma membrane adhesion molecules"/>
    <property type="evidence" value="ECO:0007669"/>
    <property type="project" value="TreeGrafter"/>
</dbReference>
<evidence type="ECO:0000313" key="15">
    <source>
        <dbReference type="EnsemblMetazoa" id="CJA10706.1"/>
    </source>
</evidence>
<dbReference type="Pfam" id="PF13927">
    <property type="entry name" value="Ig_3"/>
    <property type="match status" value="3"/>
</dbReference>
<evidence type="ECO:0000256" key="1">
    <source>
        <dbReference type="ARBA" id="ARBA00004167"/>
    </source>
</evidence>
<dbReference type="PANTHER" id="PTHR45080">
    <property type="entry name" value="CONTACTIN 5"/>
    <property type="match status" value="1"/>
</dbReference>
<feature type="domain" description="Ig-like" evidence="14">
    <location>
        <begin position="2382"/>
        <end position="2470"/>
    </location>
</feature>
<feature type="domain" description="Ig-like" evidence="14">
    <location>
        <begin position="2757"/>
        <end position="2842"/>
    </location>
</feature>
<keyword evidence="10" id="KW-1015">Disulfide bond</keyword>
<keyword evidence="9" id="KW-0472">Membrane</keyword>
<feature type="domain" description="Ig-like" evidence="14">
    <location>
        <begin position="2480"/>
        <end position="2563"/>
    </location>
</feature>
<feature type="domain" description="Ig-like" evidence="14">
    <location>
        <begin position="1454"/>
        <end position="1543"/>
    </location>
</feature>
<evidence type="ECO:0000256" key="7">
    <source>
        <dbReference type="ARBA" id="ARBA00022889"/>
    </source>
</evidence>
<feature type="domain" description="Ig-like" evidence="14">
    <location>
        <begin position="1736"/>
        <end position="1819"/>
    </location>
</feature>
<evidence type="ECO:0000313" key="16">
    <source>
        <dbReference type="Proteomes" id="UP000005237"/>
    </source>
</evidence>
<evidence type="ECO:0000256" key="9">
    <source>
        <dbReference type="ARBA" id="ARBA00023136"/>
    </source>
</evidence>
<dbReference type="GO" id="GO:0050808">
    <property type="term" value="P:synapse organization"/>
    <property type="evidence" value="ECO:0007669"/>
    <property type="project" value="TreeGrafter"/>
</dbReference>
<dbReference type="EnsemblMetazoa" id="CJA10706.1">
    <property type="protein sequence ID" value="CJA10706.1"/>
    <property type="gene ID" value="WBGene00129910"/>
</dbReference>
<feature type="signal peptide" evidence="13">
    <location>
        <begin position="1"/>
        <end position="24"/>
    </location>
</feature>
<feature type="domain" description="Ig-like" evidence="14">
    <location>
        <begin position="1270"/>
        <end position="1357"/>
    </location>
</feature>
<dbReference type="FunFam" id="2.60.40.10:FF:000017">
    <property type="entry name" value="Down syndrome cell adhesion molecule b"/>
    <property type="match status" value="1"/>
</dbReference>
<dbReference type="InterPro" id="IPR013098">
    <property type="entry name" value="Ig_I-set"/>
</dbReference>
<dbReference type="FunFam" id="2.60.40.10:FF:002576">
    <property type="entry name" value="High Incidence of Males (Increased X chromosome loss)"/>
    <property type="match status" value="1"/>
</dbReference>
<evidence type="ECO:0000256" key="2">
    <source>
        <dbReference type="ARBA" id="ARBA00004613"/>
    </source>
</evidence>
<keyword evidence="12" id="KW-0393">Immunoglobulin domain</keyword>
<dbReference type="InterPro" id="IPR036465">
    <property type="entry name" value="vWFA_dom_sf"/>
</dbReference>
<dbReference type="InterPro" id="IPR050958">
    <property type="entry name" value="Cell_Adh-Cytoskel_Orgn"/>
</dbReference>
<feature type="domain" description="Ig-like" evidence="14">
    <location>
        <begin position="703"/>
        <end position="789"/>
    </location>
</feature>
<dbReference type="SUPFAM" id="SSF48726">
    <property type="entry name" value="Immunoglobulin"/>
    <property type="match status" value="26"/>
</dbReference>
<feature type="domain" description="Ig-like" evidence="14">
    <location>
        <begin position="2849"/>
        <end position="2886"/>
    </location>
</feature>
<dbReference type="InterPro" id="IPR036179">
    <property type="entry name" value="Ig-like_dom_sf"/>
</dbReference>
<dbReference type="SMART" id="SM00408">
    <property type="entry name" value="IGc2"/>
    <property type="match status" value="26"/>
</dbReference>
<evidence type="ECO:0000256" key="11">
    <source>
        <dbReference type="ARBA" id="ARBA00023180"/>
    </source>
</evidence>
<feature type="chain" id="PRO_5035743242" description="Ig-like domain-containing protein" evidence="13">
    <location>
        <begin position="25"/>
        <end position="2886"/>
    </location>
</feature>
<dbReference type="CDD" id="cd00096">
    <property type="entry name" value="Ig"/>
    <property type="match status" value="9"/>
</dbReference>
<dbReference type="GO" id="GO:0030424">
    <property type="term" value="C:axon"/>
    <property type="evidence" value="ECO:0007669"/>
    <property type="project" value="TreeGrafter"/>
</dbReference>
<feature type="domain" description="Ig-like" evidence="14">
    <location>
        <begin position="2003"/>
        <end position="2090"/>
    </location>
</feature>
<feature type="domain" description="Ig-like" evidence="14">
    <location>
        <begin position="2664"/>
        <end position="2754"/>
    </location>
</feature>
<feature type="domain" description="Ig-like" evidence="14">
    <location>
        <begin position="431"/>
        <end position="516"/>
    </location>
</feature>
<feature type="domain" description="Ig-like" evidence="14">
    <location>
        <begin position="888"/>
        <end position="975"/>
    </location>
</feature>
<dbReference type="InterPro" id="IPR003599">
    <property type="entry name" value="Ig_sub"/>
</dbReference>
<feature type="domain" description="Ig-like" evidence="14">
    <location>
        <begin position="1179"/>
        <end position="1261"/>
    </location>
</feature>
<protein>
    <recommendedName>
        <fullName evidence="14">Ig-like domain-containing protein</fullName>
    </recommendedName>
</protein>
<reference evidence="16" key="1">
    <citation type="submission" date="2010-08" db="EMBL/GenBank/DDBJ databases">
        <authorList>
            <consortium name="Caenorhabditis japonica Sequencing Consortium"/>
            <person name="Wilson R.K."/>
        </authorList>
    </citation>
    <scope>NUCLEOTIDE SEQUENCE [LARGE SCALE GENOMIC DNA]</scope>
    <source>
        <strain evidence="16">DF5081</strain>
    </source>
</reference>
<dbReference type="GO" id="GO:0043025">
    <property type="term" value="C:neuronal cell body"/>
    <property type="evidence" value="ECO:0007669"/>
    <property type="project" value="TreeGrafter"/>
</dbReference>
<dbReference type="InterPro" id="IPR013783">
    <property type="entry name" value="Ig-like_fold"/>
</dbReference>
<evidence type="ECO:0000256" key="3">
    <source>
        <dbReference type="ARBA" id="ARBA00022525"/>
    </source>
</evidence>
<dbReference type="InterPro" id="IPR007110">
    <property type="entry name" value="Ig-like_dom"/>
</dbReference>
<organism evidence="15 16">
    <name type="scientific">Caenorhabditis japonica</name>
    <dbReference type="NCBI Taxonomy" id="281687"/>
    <lineage>
        <taxon>Eukaryota</taxon>
        <taxon>Metazoa</taxon>
        <taxon>Ecdysozoa</taxon>
        <taxon>Nematoda</taxon>
        <taxon>Chromadorea</taxon>
        <taxon>Rhabditida</taxon>
        <taxon>Rhabditina</taxon>
        <taxon>Rhabditomorpha</taxon>
        <taxon>Rhabditoidea</taxon>
        <taxon>Rhabditidae</taxon>
        <taxon>Peloderinae</taxon>
        <taxon>Caenorhabditis</taxon>
    </lineage>
</organism>
<reference evidence="15" key="2">
    <citation type="submission" date="2022-06" db="UniProtKB">
        <authorList>
            <consortium name="EnsemblMetazoa"/>
        </authorList>
    </citation>
    <scope>IDENTIFICATION</scope>
    <source>
        <strain evidence="15">DF5081</strain>
    </source>
</reference>
<feature type="domain" description="Ig-like" evidence="14">
    <location>
        <begin position="1824"/>
        <end position="1903"/>
    </location>
</feature>
<evidence type="ECO:0000256" key="6">
    <source>
        <dbReference type="ARBA" id="ARBA00022737"/>
    </source>
</evidence>
<dbReference type="SUPFAM" id="SSF53300">
    <property type="entry name" value="vWA-like"/>
    <property type="match status" value="1"/>
</dbReference>
<keyword evidence="3" id="KW-0964">Secreted</keyword>
<dbReference type="PANTHER" id="PTHR45080:SF8">
    <property type="entry name" value="IG-LIKE DOMAIN-CONTAINING PROTEIN"/>
    <property type="match status" value="1"/>
</dbReference>
<dbReference type="InterPro" id="IPR003598">
    <property type="entry name" value="Ig_sub2"/>
</dbReference>
<feature type="domain" description="Ig-like" evidence="14">
    <location>
        <begin position="2285"/>
        <end position="2377"/>
    </location>
</feature>
<dbReference type="FunFam" id="2.60.40.10:FF:001751">
    <property type="entry name" value="HMCN2 isoform 3"/>
    <property type="match status" value="1"/>
</dbReference>
<keyword evidence="11" id="KW-0325">Glycoprotein</keyword>
<dbReference type="PROSITE" id="PS50835">
    <property type="entry name" value="IG_LIKE"/>
    <property type="match status" value="27"/>
</dbReference>
<dbReference type="Pfam" id="PF23560">
    <property type="entry name" value="GBD_Hemicentin"/>
    <property type="match status" value="1"/>
</dbReference>
<feature type="domain" description="Ig-like" evidence="14">
    <location>
        <begin position="1644"/>
        <end position="1729"/>
    </location>
</feature>
<feature type="domain" description="Ig-like" evidence="14">
    <location>
        <begin position="1547"/>
        <end position="1639"/>
    </location>
</feature>
<feature type="domain" description="Ig-like" evidence="14">
    <location>
        <begin position="1092"/>
        <end position="1174"/>
    </location>
</feature>
<dbReference type="Gene3D" id="3.40.50.410">
    <property type="entry name" value="von Willebrand factor, type A domain"/>
    <property type="match status" value="1"/>
</dbReference>
<feature type="domain" description="Ig-like" evidence="14">
    <location>
        <begin position="993"/>
        <end position="1087"/>
    </location>
</feature>
<feature type="domain" description="Ig-like" evidence="14">
    <location>
        <begin position="2096"/>
        <end position="2179"/>
    </location>
</feature>
<evidence type="ECO:0000256" key="12">
    <source>
        <dbReference type="ARBA" id="ARBA00023319"/>
    </source>
</evidence>
<feature type="domain" description="Ig-like" evidence="14">
    <location>
        <begin position="794"/>
        <end position="883"/>
    </location>
</feature>
<keyword evidence="4" id="KW-0812">Transmembrane</keyword>
<feature type="domain" description="Ig-like" evidence="14">
    <location>
        <begin position="1914"/>
        <end position="1998"/>
    </location>
</feature>
<dbReference type="Pfam" id="PF07679">
    <property type="entry name" value="I-set"/>
    <property type="match status" value="23"/>
</dbReference>
<accession>A0A8R1DS25</accession>
<feature type="domain" description="Ig-like" evidence="14">
    <location>
        <begin position="1362"/>
        <end position="1449"/>
    </location>
</feature>
<feature type="domain" description="Ig-like" evidence="14">
    <location>
        <begin position="612"/>
        <end position="700"/>
    </location>
</feature>
<evidence type="ECO:0000256" key="10">
    <source>
        <dbReference type="ARBA" id="ARBA00023157"/>
    </source>
</evidence>
<dbReference type="InterPro" id="IPR056475">
    <property type="entry name" value="GBD_Hemicentin/VWA7"/>
</dbReference>
<keyword evidence="8" id="KW-1133">Transmembrane helix</keyword>
<dbReference type="GO" id="GO:0005576">
    <property type="term" value="C:extracellular region"/>
    <property type="evidence" value="ECO:0007669"/>
    <property type="project" value="UniProtKB-SubCell"/>
</dbReference>
<evidence type="ECO:0000256" key="13">
    <source>
        <dbReference type="SAM" id="SignalP"/>
    </source>
</evidence>
<dbReference type="Proteomes" id="UP000005237">
    <property type="component" value="Unassembled WGS sequence"/>
</dbReference>
<dbReference type="Pfam" id="PF25106">
    <property type="entry name" value="VWA_4"/>
    <property type="match status" value="1"/>
</dbReference>
<feature type="domain" description="Ig-like" evidence="14">
    <location>
        <begin position="2568"/>
        <end position="2661"/>
    </location>
</feature>
<keyword evidence="7" id="KW-0130">Cell adhesion</keyword>
<dbReference type="FunFam" id="2.60.40.10:FF:000503">
    <property type="entry name" value="Hemicentin 1"/>
    <property type="match status" value="3"/>
</dbReference>
<dbReference type="GO" id="GO:0008046">
    <property type="term" value="F:axon guidance receptor activity"/>
    <property type="evidence" value="ECO:0007669"/>
    <property type="project" value="TreeGrafter"/>
</dbReference>
<proteinExistence type="predicted"/>
<dbReference type="FunFam" id="2.60.40.10:FF:000032">
    <property type="entry name" value="palladin isoform X1"/>
    <property type="match status" value="3"/>
</dbReference>
<keyword evidence="16" id="KW-1185">Reference proteome</keyword>
<evidence type="ECO:0000256" key="8">
    <source>
        <dbReference type="ARBA" id="ARBA00022989"/>
    </source>
</evidence>
<dbReference type="FunFam" id="2.60.40.10:FF:002373">
    <property type="entry name" value="High Incidence of Males (Increased X chromosome loss)"/>
    <property type="match status" value="1"/>
</dbReference>
<name>A0A8R1DS25_CAEJA</name>
<keyword evidence="5 13" id="KW-0732">Signal</keyword>
<dbReference type="Gene3D" id="2.60.40.10">
    <property type="entry name" value="Immunoglobulins"/>
    <property type="match status" value="26"/>
</dbReference>
<dbReference type="InterPro" id="IPR056861">
    <property type="entry name" value="HMCN1-like_VWA"/>
</dbReference>
<sequence length="2886" mass="318801">MGRESPPWLLVAFGILLLANSCRTVNEDKNDPTGKSSLAFVFDITGSMFDDLVQVREGAAKIFKTVMAQREKLIYNYIMVPFHDPYLGEIINTTDSTYFMRQLSKVYVHGGGDCPEKTLTGILKALQISLPSSFIYVFTDARSKDYHLEDDVLNTIQEKQSSVVFVMTGDCGNRTHPGFRTYEKIAAASFGQVFHLEKSDVSTVLEYVRHAVKQKKVHMMYEARDRGGMVSRPIKVDKHLSELTISLSGDKDDSDNLDIVLRDPEGRTVDKRLYSKEGGTIDLKNVKLIRLKDPSPGIWTVNTNSRLKHTIRVFGHGSIDFKYGFASRPLDRIELARPRPILNQDTYLLVNMTGLIPPGTVENIDLVDYHGHSLYSAAASPSRTNPHLYFVGPFVPPKGLFFVRVQGTDEENYEFMRIAPTAIGSVVVGGPRAFMTPYHQEFVGKDLNLTCTVESASSYTIYWVKSGEDIIGGPLFYHATDTAVWSIPEISLKDAGEYECRVISNNGNYSVKTRVEARESPPQIYGIRNVSVPLGETAFLHCPTRSASEVEVRWTRYGATVFNGPNTERNPSNGTLKIHHVTRGDAGVYECLARNAGGMSTQKMRLDIMEPPSVKVSPQDVYFNMRDNVNITCEAVGDPKPEIHWYYKGNRLITDYKYIVGYESKSLFIREANPQDEGTYECRAMSPAGQAHDTTDLMLATPPRVEIIQNKMMVGRGDRVSFECKTISGKPQPRIRWFKNGKDLIKPDDYIRITEGQLHIMGAKDEDAGAYSCVGENMAGKDVQVANLSVGRVPTIIESPHTVRVNIERQVTLQCLAVGIPPPEIEWQKGNVLVSSLSNPRYTQLADGNLLITDAQIEDQGQFTCIAKNTYGQQSQTTTLMVTGLVSPVLGHVPPEEQLIEGQDLTLSCVVVLGTPKPTIVWIKDNKTVEEGPTIKIEGGGSLLRLRGGDPKDEGKYTCTAVSPAGNSTLHINVQLIKKPEFVMPIEGGAVKPDVPGMEESHVATVNTTHDVLDGEGFAIPCVVSGTPPPIITWYLDGRPIAPNSKDFSVLPDNTLLVRKADKSYSGVYTCQATNSAGDNEQKTTIRIMSTPIISPGQSSFNMVVNQSVTIPCDAFGDPKPKITWLLDGKPFLDGKTKEDGSLFIKNLEEAHRGVFTCHAENDAGNDTRTVTLTIHTTPFIAVDNQDKIVMQNEEIVLECPAHALPPPVRYWTYEGEKIDAVLIPHTIRDDGALVLHNVKLENTGQFSCEVSNLAGEDSLTYSLLVYEKPKIISETPGTVDVVKGFIIEIPCRATGVPEVIRKWNKNGIEMIPDKEKYVVDNLGTLRIYNATKEDAGNYNCVVTNQAGKSEMTTNIVVQEPPKILDNTQMNYTAVTGDRVELRCYVDASPPATMTWLRRGVAITEEMKGYSLEADGTLVIHSADKEDATIYTCKASNPAGTAEANLQVTIIAQPQLKGADVVHHESVKVHQPFSLYCPVYSDPLPEITWYLNNKPLIDDKEAWKQSDDKRKLSIFKAKLSDAGIYKCVARNAAGEGSKSFQVEVIVPLTIDESKYKKRVYAKEGEEVILGCPVAGFPTPKIDWVVNGVVILPGMMYKEAKLSDDGLTLSIPSVKTSHEGIYQCLAQSKGNRLEVDVELSVLAVPIVGEDDDLEVQIGKDISLSCDLITESDDKTTFVWSFNGSETIPQENVQVPSDGHRLYITDATPDNIGEYTCRVTNSAGKAQRKLSLDVLKPPEFVESEYTANEKLIGDNPLILSCAVTGNPKPNVTWKIDGNETDNSWLLDETHLRIEKLDVKSAQITCVAQNKAGIISREFFVQNIEAPTLQDDGETKTTYREGETITLNCPVSIGDFQITWMKQGVPIDDDEAILTLDNTRLSIFNARRDHEDVYTCVANNTAGQVSKDFGVVVQILPKIRNAVTTIEPNEGEEIALECEAEGHPPPTVTWEYNQSPLSSEAQFVNNNYSVIIKNVTDKHSGVYKCYATNDVGQAVKTINVHVRTKPRFMSEASEVDVVVNITRSITMECDVDDAIGVSIAWNVHGSPLLAETENIQTLSDGRFLHIASASTADQGAFICTATNEAGQASKTFNLRVQVPPIIVNEGGEYTVIENNSLVLPCEVEGKPTPLVTWTKDGRPIGDLKSVQVINTGQQFKIVHAEIVHKGSYICRAKNDVGTAEINFDVDIITRPLIQKGIKDTVTVIKGHSAAFKCPIDDDKNFRGSIIWLYNYMPIDMEENKDRFSLLNGGRRLQIQNTTETDEGAYSCRVKNTAGENKFDFKLNVHVPPTIIMLEKDKNRTVIEDQSIVLSCPATGKPEPDITWFKDGEAIHVNNIQELIPSAELAGNELKILRIKEGDSGRYTCEADNVAGSAEQDVNVNVITVPKIEKEGIPSEYESQQNERVVISCPVYAKPHANITWLKAGKPLQSDKFVKTSANGQKLYLFKLRESDSSRYTCIATNEAGNDKRDFKVSMLVAPSFDEPNIVRRITTNADKLSTLHCPARGSPTPKITWLKDGITIDPNDRYVLFDGGRQLQISNTKGSDQGRYTCIATNSVGSDDLENTLDVIIPPEILGDASNSIQVTEGFPAELLCESNSTGIDVEWQRNGKTISQETLRGDSFIQIPSSGKKMSFLSSRKGDTGRYTCIMRNPAGESRKVFDFTVNVPPTINDELSSASVQTIIPSDDLELKCVVTGSPKPKVHWLFNGTHIDADDRYSFPNNETLKITNSLDKQMGKYTCVADNVAGKVSKDFLVRITAPPTFIKAHEVIEVKTGDTMLLTCNAESSTPVTYLWHAKNQEMPNGKVHNRMSANGRTFNMTDIEMTDAGVYSCEVTNEAGVDSKTFELKVLEVPYFYDLQSEYPILLGKPLTLDCSAGGEPAPNILWMKTE</sequence>
<dbReference type="FunFam" id="2.60.40.10:FF:000130">
    <property type="entry name" value="Hemicentin 1"/>
    <property type="match status" value="3"/>
</dbReference>
<keyword evidence="6" id="KW-0677">Repeat</keyword>
<dbReference type="SMART" id="SM00409">
    <property type="entry name" value="IG"/>
    <property type="match status" value="26"/>
</dbReference>
<comment type="subcellular location">
    <subcellularLocation>
        <location evidence="1">Membrane</location>
        <topology evidence="1">Single-pass membrane protein</topology>
    </subcellularLocation>
    <subcellularLocation>
        <location evidence="2">Secreted</location>
    </subcellularLocation>
</comment>
<dbReference type="GO" id="GO:0005886">
    <property type="term" value="C:plasma membrane"/>
    <property type="evidence" value="ECO:0007669"/>
    <property type="project" value="TreeGrafter"/>
</dbReference>
<evidence type="ECO:0000256" key="5">
    <source>
        <dbReference type="ARBA" id="ARBA00022729"/>
    </source>
</evidence>
<evidence type="ECO:0000256" key="4">
    <source>
        <dbReference type="ARBA" id="ARBA00022692"/>
    </source>
</evidence>
<feature type="domain" description="Ig-like" evidence="14">
    <location>
        <begin position="2188"/>
        <end position="2280"/>
    </location>
</feature>
<feature type="domain" description="Ig-like" evidence="14">
    <location>
        <begin position="522"/>
        <end position="607"/>
    </location>
</feature>
<evidence type="ECO:0000259" key="14">
    <source>
        <dbReference type="PROSITE" id="PS50835"/>
    </source>
</evidence>